<evidence type="ECO:0000313" key="1">
    <source>
        <dbReference type="EMBL" id="CAG8733832.1"/>
    </source>
</evidence>
<gene>
    <name evidence="1" type="ORF">RPERSI_LOCUS12441</name>
</gene>
<feature type="non-terminal residue" evidence="1">
    <location>
        <position position="79"/>
    </location>
</feature>
<dbReference type="EMBL" id="CAJVQC010026656">
    <property type="protein sequence ID" value="CAG8733832.1"/>
    <property type="molecule type" value="Genomic_DNA"/>
</dbReference>
<accession>A0ACA9Q484</accession>
<name>A0ACA9Q484_9GLOM</name>
<evidence type="ECO:0000313" key="2">
    <source>
        <dbReference type="Proteomes" id="UP000789920"/>
    </source>
</evidence>
<comment type="caution">
    <text evidence="1">The sequence shown here is derived from an EMBL/GenBank/DDBJ whole genome shotgun (WGS) entry which is preliminary data.</text>
</comment>
<proteinExistence type="predicted"/>
<sequence length="79" mass="9089">KLATYIIGGLRETPVSGTPMYYVKLYSDCWNGKPDKRPSMEEVFLQLESKSSELDPKYNDTGQYFKENINNSESRSDDI</sequence>
<organism evidence="1 2">
    <name type="scientific">Racocetra persica</name>
    <dbReference type="NCBI Taxonomy" id="160502"/>
    <lineage>
        <taxon>Eukaryota</taxon>
        <taxon>Fungi</taxon>
        <taxon>Fungi incertae sedis</taxon>
        <taxon>Mucoromycota</taxon>
        <taxon>Glomeromycotina</taxon>
        <taxon>Glomeromycetes</taxon>
        <taxon>Diversisporales</taxon>
        <taxon>Gigasporaceae</taxon>
        <taxon>Racocetra</taxon>
    </lineage>
</organism>
<dbReference type="Proteomes" id="UP000789920">
    <property type="component" value="Unassembled WGS sequence"/>
</dbReference>
<reference evidence="1" key="1">
    <citation type="submission" date="2021-06" db="EMBL/GenBank/DDBJ databases">
        <authorList>
            <person name="Kallberg Y."/>
            <person name="Tangrot J."/>
            <person name="Rosling A."/>
        </authorList>
    </citation>
    <scope>NUCLEOTIDE SEQUENCE</scope>
    <source>
        <strain evidence="1">MA461A</strain>
    </source>
</reference>
<protein>
    <submittedName>
        <fullName evidence="1">1309_t:CDS:1</fullName>
    </submittedName>
</protein>
<feature type="non-terminal residue" evidence="1">
    <location>
        <position position="1"/>
    </location>
</feature>
<keyword evidence="2" id="KW-1185">Reference proteome</keyword>